<dbReference type="Proteomes" id="UP001152130">
    <property type="component" value="Unassembled WGS sequence"/>
</dbReference>
<evidence type="ECO:0000256" key="3">
    <source>
        <dbReference type="ARBA" id="ARBA00023002"/>
    </source>
</evidence>
<comment type="caution">
    <text evidence="6">The sequence shown here is derived from an EMBL/GenBank/DDBJ whole genome shotgun (WGS) entry which is preliminary data.</text>
</comment>
<dbReference type="SUPFAM" id="SSF48113">
    <property type="entry name" value="Heme-dependent peroxidases"/>
    <property type="match status" value="1"/>
</dbReference>
<protein>
    <recommendedName>
        <fullName evidence="8">Linoleate diol synthase</fullName>
    </recommendedName>
</protein>
<dbReference type="InterPro" id="IPR010255">
    <property type="entry name" value="Haem_peroxidase_sf"/>
</dbReference>
<feature type="compositionally biased region" description="Polar residues" evidence="5">
    <location>
        <begin position="1"/>
        <end position="16"/>
    </location>
</feature>
<organism evidence="6 7">
    <name type="scientific">Fusarium irregulare</name>
    <dbReference type="NCBI Taxonomy" id="2494466"/>
    <lineage>
        <taxon>Eukaryota</taxon>
        <taxon>Fungi</taxon>
        <taxon>Dikarya</taxon>
        <taxon>Ascomycota</taxon>
        <taxon>Pezizomycotina</taxon>
        <taxon>Sordariomycetes</taxon>
        <taxon>Hypocreomycetidae</taxon>
        <taxon>Hypocreales</taxon>
        <taxon>Nectriaceae</taxon>
        <taxon>Fusarium</taxon>
        <taxon>Fusarium incarnatum-equiseti species complex</taxon>
    </lineage>
</organism>
<dbReference type="GO" id="GO:0051213">
    <property type="term" value="F:dioxygenase activity"/>
    <property type="evidence" value="ECO:0007669"/>
    <property type="project" value="UniProtKB-KW"/>
</dbReference>
<sequence>MSESQQSLVNGRTNGYANGHANGRTAEASEWDAKIQKLNGELRDAKYLAGFHGDALIGDKFRPGVGWFADLRRILTFQHLPAIKNVLVHYIKTKTLDKTNLAELVGSISNDSLLRAKFIETEVKAKYERMLHPPITYLGDAFKYRTADGKFNSAMHPQLGQAGAPYAKTVPSKTHPLGALPDPADLFDRLMAREDPGPDGKGRPSTSGLSSMLIYHATIIIHDIFRTNDADKNISDSSSYLDLSPLYGFTEEMQRKIRDDKYKLGLLKPDTFAEDRLLRQPPGVCIYLVMYNRYHNYVATQLRRINENGRFSVPTKYQLAPLASAAKEFVKNPDEAVTKALWKQHNTWKHRRSAGIDDDDDDDEEYEDVCDFLRQRILAAIEEGLNKQGELQRELCRSVTGKEHEVEADKRLKNINPKGVLQEFLKAHEAAWDKLDEDLFQTARLITCGMYIQISIHDYLRALMGFHNFDTNFTLDPRVDMKNHKNVSRGLGNQVTVEFNLLYRFHCAISMKDESYAEAFMSELFEKDESWDPKSMGLPQFMQEMGKTKAKERVKEPLEPWQQEFGLRKEGHSRFKPFKRNEYTGLFNDEDMVNELTSAMDDPIANFGPLNVPRCLKAVEILGIMQARKWEIGTLNDFRDFFGMKRHASFESITPNEQVQNALRDLYENVDKVELYPGIFCETNQANRQLNADPGPSDLDSALWAAIFSDAITLVRSDRFYTVDWNTNSLTNWGMAEVTPDNDVCKSSMFHRLIQRAFPEWYPYDSIRFFHPFYTAEKNAELAKAQGYDKEFCIKTTPLRKAKKNSRGETTKYDFEVTSSNPQKPSKTVYLTHSSDIKRILEDTSDILVHPARTRISDLPPVIHDVLKPGQNNDPKKNGVSQTAAAKHSTVDHEHIQSYLVNVARNIIKREVVTTDKNKGIYQLDIVRDYAIPIVTRFVADFLGFGHLLRSDTNSHAPYSENEVYQHINNCQVFLSYNTDETKLLKRRKAFRDSMSFLLKLTEEGNIREAGKWRTTRWVQGFFGAVASLGQDKPNFMTALGYRVAGEVLEREKNTSKAATILLLTGLDSAYNVVLAFTSVMESFFKELYAKQPSEPFGKDIRQAWLDIQKLAFMDDAKSNERIQALVLKVQRWSVRLPIVRKASKETTIQATTHDNKPEQIKLAKGTVVVCDINKAEHKNKSEDADERKELNYCSSFAEAFSEYHPKHVAATSLVTMVKVLAQLKNLRRGHDTQGVSKKINIESSSVSYANYMAPMRLTEIDLKLEKAKKDNKLTAQQREAIYPSGIRKPATATYLTTEWDEMVPFPTTWKLRFDGYGLSDYSKNDYEVLKVFRIPDDIQPFYQPNGPSHIGGSFATPVCVCHNSWKNKGKGHEGHEETEAGAHEVLSACGHAHAPMPATSGCKIG</sequence>
<keyword evidence="4" id="KW-0408">Iron</keyword>
<dbReference type="InterPro" id="IPR050783">
    <property type="entry name" value="Oxylipin_biosynth_metab"/>
</dbReference>
<dbReference type="InterPro" id="IPR037120">
    <property type="entry name" value="Haem_peroxidase_sf_animal"/>
</dbReference>
<reference evidence="6" key="1">
    <citation type="submission" date="2022-10" db="EMBL/GenBank/DDBJ databases">
        <title>Fusarium specimens isolated from Avocado Roots.</title>
        <authorList>
            <person name="Stajich J."/>
            <person name="Roper C."/>
            <person name="Heimlech-Rivalta G."/>
        </authorList>
    </citation>
    <scope>NUCLEOTIDE SEQUENCE</scope>
    <source>
        <strain evidence="6">CF00143</strain>
    </source>
</reference>
<dbReference type="PANTHER" id="PTHR11903">
    <property type="entry name" value="PROSTAGLANDIN G/H SYNTHASE"/>
    <property type="match status" value="1"/>
</dbReference>
<gene>
    <name evidence="6" type="ORF">NW766_003111</name>
</gene>
<accession>A0A9W8PWV6</accession>
<evidence type="ECO:0000256" key="5">
    <source>
        <dbReference type="SAM" id="MobiDB-lite"/>
    </source>
</evidence>
<keyword evidence="3" id="KW-0560">Oxidoreductase</keyword>
<evidence type="ECO:0008006" key="8">
    <source>
        <dbReference type="Google" id="ProtNLM"/>
    </source>
</evidence>
<evidence type="ECO:0000256" key="2">
    <source>
        <dbReference type="ARBA" id="ARBA00022964"/>
    </source>
</evidence>
<keyword evidence="7" id="KW-1185">Reference proteome</keyword>
<dbReference type="InterPro" id="IPR019791">
    <property type="entry name" value="Haem_peroxidase_animal"/>
</dbReference>
<dbReference type="Pfam" id="PF03098">
    <property type="entry name" value="An_peroxidase"/>
    <property type="match status" value="1"/>
</dbReference>
<evidence type="ECO:0000313" key="7">
    <source>
        <dbReference type="Proteomes" id="UP001152130"/>
    </source>
</evidence>
<dbReference type="GO" id="GO:0046872">
    <property type="term" value="F:metal ion binding"/>
    <property type="evidence" value="ECO:0007669"/>
    <property type="project" value="UniProtKB-KW"/>
</dbReference>
<dbReference type="GO" id="GO:0020037">
    <property type="term" value="F:heme binding"/>
    <property type="evidence" value="ECO:0007669"/>
    <property type="project" value="InterPro"/>
</dbReference>
<dbReference type="InterPro" id="IPR034812">
    <property type="entry name" value="Ppo-like_N"/>
</dbReference>
<dbReference type="PROSITE" id="PS50292">
    <property type="entry name" value="PEROXIDASE_3"/>
    <property type="match status" value="1"/>
</dbReference>
<feature type="region of interest" description="Disordered" evidence="5">
    <location>
        <begin position="868"/>
        <end position="889"/>
    </location>
</feature>
<evidence type="ECO:0000256" key="1">
    <source>
        <dbReference type="ARBA" id="ARBA00022723"/>
    </source>
</evidence>
<evidence type="ECO:0000256" key="4">
    <source>
        <dbReference type="ARBA" id="ARBA00023004"/>
    </source>
</evidence>
<dbReference type="Gene3D" id="1.10.640.10">
    <property type="entry name" value="Haem peroxidase domain superfamily, animal type"/>
    <property type="match status" value="2"/>
</dbReference>
<feature type="region of interest" description="Disordered" evidence="5">
    <location>
        <begin position="1"/>
        <end position="23"/>
    </location>
</feature>
<dbReference type="EMBL" id="JAPDHF010000004">
    <property type="protein sequence ID" value="KAJ4019392.1"/>
    <property type="molecule type" value="Genomic_DNA"/>
</dbReference>
<dbReference type="CDD" id="cd09817">
    <property type="entry name" value="linoleate_diol_synthase_like"/>
    <property type="match status" value="1"/>
</dbReference>
<keyword evidence="2" id="KW-0223">Dioxygenase</keyword>
<dbReference type="PANTHER" id="PTHR11903:SF13">
    <property type="entry name" value="LINOLEATE 10R-LIPOXYGENASE"/>
    <property type="match status" value="1"/>
</dbReference>
<proteinExistence type="predicted"/>
<dbReference type="GO" id="GO:0006631">
    <property type="term" value="P:fatty acid metabolic process"/>
    <property type="evidence" value="ECO:0007669"/>
    <property type="project" value="UniProtKB-ARBA"/>
</dbReference>
<dbReference type="GO" id="GO:0006979">
    <property type="term" value="P:response to oxidative stress"/>
    <property type="evidence" value="ECO:0007669"/>
    <property type="project" value="InterPro"/>
</dbReference>
<name>A0A9W8PWV6_9HYPO</name>
<evidence type="ECO:0000313" key="6">
    <source>
        <dbReference type="EMBL" id="KAJ4019392.1"/>
    </source>
</evidence>
<keyword evidence="1" id="KW-0479">Metal-binding</keyword>
<dbReference type="GO" id="GO:0004601">
    <property type="term" value="F:peroxidase activity"/>
    <property type="evidence" value="ECO:0007669"/>
    <property type="project" value="InterPro"/>
</dbReference>
<dbReference type="OrthoDB" id="823504at2759"/>